<name>A0ABR4NR08_9SACH</name>
<reference evidence="2 3" key="1">
    <citation type="submission" date="2024-05" db="EMBL/GenBank/DDBJ databases">
        <title>Long read based assembly of the Candida bracarensis genome reveals expanded adhesin content.</title>
        <authorList>
            <person name="Marcet-Houben M."/>
            <person name="Ksiezopolska E."/>
            <person name="Gabaldon T."/>
        </authorList>
    </citation>
    <scope>NUCLEOTIDE SEQUENCE [LARGE SCALE GENOMIC DNA]</scope>
    <source>
        <strain evidence="2 3">CBM6</strain>
    </source>
</reference>
<evidence type="ECO:0000256" key="1">
    <source>
        <dbReference type="SAM" id="Phobius"/>
    </source>
</evidence>
<sequence>MQINPRVYSEAQKAAKQPQFKYLLTALICAAMVPTVYRRGVTLPHYNKSILDQVEENITNEPVKEEKPRRKHLTFEAMWKDAKNYDLDEELTYQVFSSIV</sequence>
<keyword evidence="1" id="KW-1133">Transmembrane helix</keyword>
<gene>
    <name evidence="2" type="ORF">RNJ44_01128</name>
</gene>
<evidence type="ECO:0000313" key="3">
    <source>
        <dbReference type="Proteomes" id="UP001623330"/>
    </source>
</evidence>
<keyword evidence="3" id="KW-1185">Reference proteome</keyword>
<comment type="caution">
    <text evidence="2">The sequence shown here is derived from an EMBL/GenBank/DDBJ whole genome shotgun (WGS) entry which is preliminary data.</text>
</comment>
<accession>A0ABR4NR08</accession>
<evidence type="ECO:0000313" key="2">
    <source>
        <dbReference type="EMBL" id="KAL3230679.1"/>
    </source>
</evidence>
<keyword evidence="1" id="KW-0472">Membrane</keyword>
<proteinExistence type="predicted"/>
<keyword evidence="1" id="KW-0812">Transmembrane</keyword>
<dbReference type="EMBL" id="JBEVYD010000009">
    <property type="protein sequence ID" value="KAL3230679.1"/>
    <property type="molecule type" value="Genomic_DNA"/>
</dbReference>
<organism evidence="2 3">
    <name type="scientific">Nakaseomyces bracarensis</name>
    <dbReference type="NCBI Taxonomy" id="273131"/>
    <lineage>
        <taxon>Eukaryota</taxon>
        <taxon>Fungi</taxon>
        <taxon>Dikarya</taxon>
        <taxon>Ascomycota</taxon>
        <taxon>Saccharomycotina</taxon>
        <taxon>Saccharomycetes</taxon>
        <taxon>Saccharomycetales</taxon>
        <taxon>Saccharomycetaceae</taxon>
        <taxon>Nakaseomyces</taxon>
    </lineage>
</organism>
<protein>
    <submittedName>
        <fullName evidence="2">Stationary phase gene 1 protein</fullName>
    </submittedName>
</protein>
<feature type="transmembrane region" description="Helical" evidence="1">
    <location>
        <begin position="20"/>
        <end position="37"/>
    </location>
</feature>
<dbReference type="Proteomes" id="UP001623330">
    <property type="component" value="Unassembled WGS sequence"/>
</dbReference>